<dbReference type="EC" id="5.6.2.4" evidence="9"/>
<dbReference type="GO" id="GO:0005737">
    <property type="term" value="C:cytoplasm"/>
    <property type="evidence" value="ECO:0007669"/>
    <property type="project" value="TreeGrafter"/>
</dbReference>
<dbReference type="InterPro" id="IPR027417">
    <property type="entry name" value="P-loop_NTPase"/>
</dbReference>
<evidence type="ECO:0000313" key="14">
    <source>
        <dbReference type="EMBL" id="VGO16931.1"/>
    </source>
</evidence>
<dbReference type="GO" id="GO:0009378">
    <property type="term" value="F:four-way junction helicase activity"/>
    <property type="evidence" value="ECO:0007669"/>
    <property type="project" value="TreeGrafter"/>
</dbReference>
<dbReference type="SUPFAM" id="SSF52540">
    <property type="entry name" value="P-loop containing nucleoside triphosphate hydrolases"/>
    <property type="match status" value="2"/>
</dbReference>
<evidence type="ECO:0000256" key="4">
    <source>
        <dbReference type="ARBA" id="ARBA00022806"/>
    </source>
</evidence>
<comment type="similarity">
    <text evidence="1">Belongs to the helicase family. RecQ subfamily.</text>
</comment>
<dbReference type="GO" id="GO:0006310">
    <property type="term" value="P:DNA recombination"/>
    <property type="evidence" value="ECO:0007669"/>
    <property type="project" value="InterPro"/>
</dbReference>
<keyword evidence="15" id="KW-1185">Reference proteome</keyword>
<feature type="domain" description="Helicase C-terminal" evidence="12">
    <location>
        <begin position="499"/>
        <end position="662"/>
    </location>
</feature>
<dbReference type="Gene3D" id="3.30.420.10">
    <property type="entry name" value="Ribonuclease H-like superfamily/Ribonuclease H"/>
    <property type="match status" value="1"/>
</dbReference>
<dbReference type="Proteomes" id="UP000366872">
    <property type="component" value="Unassembled WGS sequence"/>
</dbReference>
<evidence type="ECO:0000259" key="12">
    <source>
        <dbReference type="PROSITE" id="PS51194"/>
    </source>
</evidence>
<accession>A0A6C2UBX1</accession>
<dbReference type="InterPro" id="IPR001650">
    <property type="entry name" value="Helicase_C-like"/>
</dbReference>
<dbReference type="InterPro" id="IPR011545">
    <property type="entry name" value="DEAD/DEAH_box_helicase_dom"/>
</dbReference>
<evidence type="ECO:0000259" key="13">
    <source>
        <dbReference type="PROSITE" id="PS51198"/>
    </source>
</evidence>
<proteinExistence type="inferred from homology"/>
<keyword evidence="2 10" id="KW-0547">Nucleotide-binding</keyword>
<evidence type="ECO:0000256" key="2">
    <source>
        <dbReference type="ARBA" id="ARBA00022741"/>
    </source>
</evidence>
<feature type="domain" description="Helicase ATP-binding" evidence="11">
    <location>
        <begin position="289"/>
        <end position="469"/>
    </location>
</feature>
<dbReference type="Pfam" id="PF00271">
    <property type="entry name" value="Helicase_C"/>
    <property type="match status" value="1"/>
</dbReference>
<evidence type="ECO:0000256" key="9">
    <source>
        <dbReference type="ARBA" id="ARBA00034808"/>
    </source>
</evidence>
<dbReference type="GO" id="GO:0043138">
    <property type="term" value="F:3'-5' DNA helicase activity"/>
    <property type="evidence" value="ECO:0007669"/>
    <property type="project" value="UniProtKB-EC"/>
</dbReference>
<evidence type="ECO:0000256" key="10">
    <source>
        <dbReference type="PROSITE-ProRule" id="PRU00560"/>
    </source>
</evidence>
<dbReference type="Pfam" id="PF00270">
    <property type="entry name" value="DEAD"/>
    <property type="match status" value="1"/>
</dbReference>
<sequence>MDRAEKLLNGSLLLDLETAPDGRILKVGAIFGAEARFFKGRFRPSDVVQALDGMAGNARFVLGHNILDHDLPLLKKQFPHLVLHEIPVIDTLLLSPIAFPENPYHHLVKDYKLVSTALNDPVADARNAALLFKDQLEAFDPLRESDAGLLRFYAWAFTATMEPLFQALGVAPFGDREAADFFAEHAAGFGCATAARSADSENREAAAYALAWLRVAGSNSILPPWVRYRFPEVVKLVRTLRETACDDPGCAYCRANHNPQEQLKRFFGFDDFRPEPSLPEGGSLQEAIVRSGMNNEPLLAILPTGGGKSLCYQLPALVRNQRRGVLTVVISPLQALMKDQVDNLNRLTESNFAAALYGMLTPPERGSVLERVRLGDIALLYVSPEQLRNVSFRNMVKQREIGCWVFDEAHCLSRWGHSFRPDYLYASRFIRELAEQQRVECPPVACFTATAKCDVVEEILQHFEKELSQDLCVFDGGAERTNLRFEVQMINSAEKETRVLQLLRDRVPENGASVVYCATRARTEEMAEWLQLAGLSAEAFHAGLEAPEKRRIQDQFIAGDIQHICATNAFGMGIDKENVRLVVHADIPGSLENYLQEAGRAGRDRKAAQCVLLFDEQDIETQFSMSAFSRLTRNDIAQILRGLRRAKRNEDNEVVITAGEILRDEEVETEFNTTDPMAATKVNTAVSMLERGNFVQRDENKTAVMQVKPLMQTREEAIEKINALDLADRVKRQWHEIMAQLFDRDPDEAISADELAELPSMAVAEEIAQYRTLRHDTLPVLRILKDMVDAGLVKKDTLLSAYVKVRCANSAEKALAEVCALEKAMIALLREEEPDGEGWMALSLRRLNQRLLDDDHASAPESLRNLLKSLAMDGQGLAGRRGSIELKYRDRDHYRVKLQRSWEALQETAEKRQAVAGIVLKAIAGKVPEGTGGEHLVEFSESELVTALKTDMFVAAQIKDFSSAIERGLLFLHEQRCIILQQGLAVFRSAMTITILPEAKGRRFTTGDFSSLKEHYRERNFQIHVMNRYAALGLEKIQGALALVAAYFTMDKTGFVKTFFPGEQKMIERATSAESYQKIVDQLNNGVQVAVVSARTDDNMLVLAGPGSGKTRVIAHRCAYLLRVERVRPREILVVCFNRAAALSLRTRIRELAGKDAAGVTVQTYHGLAMRLVGASLAEHSEKKEDNPDFDQMIRDATRLLRGECDLPGLERDEMRERLLAGCRHILIDEYQDINQDQYDMVSAIAGRTLESDNEDARLSILAVGDDDQNIYSFQGANIRFIRQFEQDYAARTHFLVENYRSTQNIIAAANQLIALNRDRMKTSHPIQINKARRSDPPGEPVRIVACSDALLQARFVLEEIRARGGGSIAVFARTNQELHPIRAALESEGIPVAMAAGRKSNVPLHRLREPQALIAFIKGLGQATVSASRLRRAFRDMEIYESNSPWCRMVDGILAEWEEATGNHARMPGDAVDFIYEALHELQRAPCVGDEVYLSTVHAAKGLEFDHVIMLGKWNGQVATDQQEEERRLYYVGMTRARQTLTLCTLEGHSNPFTEKLALAGTRRLRAGALEHPDAAVLQTQYALLDLKQVYIGYPVYSPATRRRIAALKVGSVVGLEKHADENRIFLRNEAGLKVGALSQAASLDWHGKLPLVKEARVHSIITWRKEYLDEVPKGCPDEWEIPLVEVCSHPGDRYRED</sequence>
<protein>
    <recommendedName>
        <fullName evidence="9">DNA 3'-5' helicase</fullName>
        <ecNumber evidence="9">5.6.2.4</ecNumber>
    </recommendedName>
</protein>
<dbReference type="GO" id="GO:0005524">
    <property type="term" value="F:ATP binding"/>
    <property type="evidence" value="ECO:0007669"/>
    <property type="project" value="UniProtKB-UniRule"/>
</dbReference>
<dbReference type="CDD" id="cd18807">
    <property type="entry name" value="SF1_C_UvrD"/>
    <property type="match status" value="1"/>
</dbReference>
<dbReference type="InterPro" id="IPR036397">
    <property type="entry name" value="RNaseH_sf"/>
</dbReference>
<dbReference type="PROSITE" id="PS51192">
    <property type="entry name" value="HELICASE_ATP_BIND_1"/>
    <property type="match status" value="1"/>
</dbReference>
<feature type="domain" description="UvrD-like helicase ATP-binding" evidence="13">
    <location>
        <begin position="1083"/>
        <end position="1303"/>
    </location>
</feature>
<dbReference type="PROSITE" id="PS51194">
    <property type="entry name" value="HELICASE_CTER"/>
    <property type="match status" value="1"/>
</dbReference>
<reference evidence="14 15" key="1">
    <citation type="submission" date="2019-04" db="EMBL/GenBank/DDBJ databases">
        <authorList>
            <person name="Van Vliet M D."/>
        </authorList>
    </citation>
    <scope>NUCLEOTIDE SEQUENCE [LARGE SCALE GENOMIC DNA]</scope>
    <source>
        <strain evidence="14 15">F1</strain>
    </source>
</reference>
<dbReference type="NCBIfam" id="TIGR00614">
    <property type="entry name" value="recQ_fam"/>
    <property type="match status" value="1"/>
</dbReference>
<evidence type="ECO:0000256" key="8">
    <source>
        <dbReference type="ARBA" id="ARBA00034617"/>
    </source>
</evidence>
<evidence type="ECO:0000313" key="15">
    <source>
        <dbReference type="Proteomes" id="UP000366872"/>
    </source>
</evidence>
<dbReference type="CDD" id="cd17932">
    <property type="entry name" value="DEXQc_UvrD"/>
    <property type="match status" value="1"/>
</dbReference>
<dbReference type="SUPFAM" id="SSF53098">
    <property type="entry name" value="Ribonuclease H-like"/>
    <property type="match status" value="1"/>
</dbReference>
<gene>
    <name evidence="14" type="primary">recQ_2</name>
    <name evidence="14" type="ORF">PDESU_05524</name>
</gene>
<dbReference type="PANTHER" id="PTHR13710:SF105">
    <property type="entry name" value="ATP-DEPENDENT DNA HELICASE Q1"/>
    <property type="match status" value="1"/>
</dbReference>
<dbReference type="InterPro" id="IPR014016">
    <property type="entry name" value="UvrD-like_ATP-bd"/>
</dbReference>
<evidence type="ECO:0000256" key="1">
    <source>
        <dbReference type="ARBA" id="ARBA00005446"/>
    </source>
</evidence>
<dbReference type="GO" id="GO:0030894">
    <property type="term" value="C:replisome"/>
    <property type="evidence" value="ECO:0007669"/>
    <property type="project" value="TreeGrafter"/>
</dbReference>
<dbReference type="InterPro" id="IPR012337">
    <property type="entry name" value="RNaseH-like_sf"/>
</dbReference>
<organism evidence="14 15">
    <name type="scientific">Pontiella desulfatans</name>
    <dbReference type="NCBI Taxonomy" id="2750659"/>
    <lineage>
        <taxon>Bacteria</taxon>
        <taxon>Pseudomonadati</taxon>
        <taxon>Kiritimatiellota</taxon>
        <taxon>Kiritimatiellia</taxon>
        <taxon>Kiritimatiellales</taxon>
        <taxon>Pontiellaceae</taxon>
        <taxon>Pontiella</taxon>
    </lineage>
</organism>
<evidence type="ECO:0000256" key="6">
    <source>
        <dbReference type="ARBA" id="ARBA00023125"/>
    </source>
</evidence>
<dbReference type="SMART" id="SM00490">
    <property type="entry name" value="HELICc"/>
    <property type="match status" value="1"/>
</dbReference>
<dbReference type="GO" id="GO:0043590">
    <property type="term" value="C:bacterial nucleoid"/>
    <property type="evidence" value="ECO:0007669"/>
    <property type="project" value="TreeGrafter"/>
</dbReference>
<dbReference type="GO" id="GO:0006281">
    <property type="term" value="P:DNA repair"/>
    <property type="evidence" value="ECO:0007669"/>
    <property type="project" value="TreeGrafter"/>
</dbReference>
<evidence type="ECO:0000259" key="11">
    <source>
        <dbReference type="PROSITE" id="PS51192"/>
    </source>
</evidence>
<evidence type="ECO:0000256" key="5">
    <source>
        <dbReference type="ARBA" id="ARBA00022840"/>
    </source>
</evidence>
<dbReference type="Pfam" id="PF13245">
    <property type="entry name" value="AAA_19"/>
    <property type="match status" value="1"/>
</dbReference>
<keyword evidence="5 10" id="KW-0067">ATP-binding</keyword>
<keyword evidence="7" id="KW-0413">Isomerase</keyword>
<dbReference type="Pfam" id="PF13361">
    <property type="entry name" value="UvrD_C"/>
    <property type="match status" value="2"/>
</dbReference>
<evidence type="ECO:0000256" key="7">
    <source>
        <dbReference type="ARBA" id="ARBA00023235"/>
    </source>
</evidence>
<dbReference type="InterPro" id="IPR014001">
    <property type="entry name" value="Helicase_ATP-bd"/>
</dbReference>
<dbReference type="Gene3D" id="3.40.50.300">
    <property type="entry name" value="P-loop containing nucleotide triphosphate hydrolases"/>
    <property type="match status" value="5"/>
</dbReference>
<keyword evidence="4 10" id="KW-0347">Helicase</keyword>
<name>A0A6C2UBX1_PONDE</name>
<dbReference type="InterPro" id="IPR014017">
    <property type="entry name" value="DNA_helicase_UvrD-like_C"/>
</dbReference>
<dbReference type="EMBL" id="CAAHFG010000004">
    <property type="protein sequence ID" value="VGO16931.1"/>
    <property type="molecule type" value="Genomic_DNA"/>
</dbReference>
<feature type="binding site" evidence="10">
    <location>
        <begin position="1104"/>
        <end position="1111"/>
    </location>
    <ligand>
        <name>ATP</name>
        <dbReference type="ChEBI" id="CHEBI:30616"/>
    </ligand>
</feature>
<keyword evidence="3 10" id="KW-0378">Hydrolase</keyword>
<comment type="catalytic activity">
    <reaction evidence="8">
        <text>Couples ATP hydrolysis with the unwinding of duplex DNA by translocating in the 3'-5' direction.</text>
        <dbReference type="EC" id="5.6.2.4"/>
    </reaction>
</comment>
<dbReference type="PANTHER" id="PTHR13710">
    <property type="entry name" value="DNA HELICASE RECQ FAMILY MEMBER"/>
    <property type="match status" value="1"/>
</dbReference>
<dbReference type="CDD" id="cd18018">
    <property type="entry name" value="DEXHc_RecQ4-like"/>
    <property type="match status" value="1"/>
</dbReference>
<dbReference type="GO" id="GO:0003677">
    <property type="term" value="F:DNA binding"/>
    <property type="evidence" value="ECO:0007669"/>
    <property type="project" value="UniProtKB-KW"/>
</dbReference>
<dbReference type="InterPro" id="IPR004589">
    <property type="entry name" value="DNA_helicase_ATP-dep_RecQ"/>
</dbReference>
<dbReference type="SMART" id="SM00487">
    <property type="entry name" value="DEXDc"/>
    <property type="match status" value="1"/>
</dbReference>
<dbReference type="PROSITE" id="PS51198">
    <property type="entry name" value="UVRD_HELICASE_ATP_BIND"/>
    <property type="match status" value="1"/>
</dbReference>
<keyword evidence="6" id="KW-0238">DNA-binding</keyword>
<dbReference type="GO" id="GO:0016787">
    <property type="term" value="F:hydrolase activity"/>
    <property type="evidence" value="ECO:0007669"/>
    <property type="project" value="UniProtKB-UniRule"/>
</dbReference>
<evidence type="ECO:0000256" key="3">
    <source>
        <dbReference type="ARBA" id="ARBA00022801"/>
    </source>
</evidence>